<evidence type="ECO:0000256" key="9">
    <source>
        <dbReference type="ARBA" id="ARBA00023136"/>
    </source>
</evidence>
<evidence type="ECO:0000256" key="3">
    <source>
        <dbReference type="ARBA" id="ARBA00022475"/>
    </source>
</evidence>
<proteinExistence type="inferred from homology"/>
<comment type="function">
    <text evidence="1">Putative odorant or sperm cell receptor.</text>
</comment>
<feature type="transmembrane region" description="Helical" evidence="12">
    <location>
        <begin position="58"/>
        <end position="78"/>
    </location>
</feature>
<evidence type="ECO:0000256" key="7">
    <source>
        <dbReference type="ARBA" id="ARBA00022989"/>
    </source>
</evidence>
<dbReference type="SUPFAM" id="SSF81321">
    <property type="entry name" value="Family A G protein-coupled receptor-like"/>
    <property type="match status" value="1"/>
</dbReference>
<evidence type="ECO:0000313" key="14">
    <source>
        <dbReference type="Proteomes" id="UP001652663"/>
    </source>
</evidence>
<dbReference type="PANTHER" id="PTHR26453">
    <property type="entry name" value="OLFACTORY RECEPTOR"/>
    <property type="match status" value="1"/>
</dbReference>
<keyword evidence="6 12" id="KW-0552">Olfaction</keyword>
<dbReference type="Gene3D" id="1.20.1070.10">
    <property type="entry name" value="Rhodopsin 7-helix transmembrane proteins"/>
    <property type="match status" value="1"/>
</dbReference>
<keyword evidence="9 12" id="KW-0472">Membrane</keyword>
<keyword evidence="14" id="KW-1185">Reference proteome</keyword>
<dbReference type="PRINTS" id="PR00237">
    <property type="entry name" value="GPCRRHODOPSN"/>
</dbReference>
<dbReference type="Proteomes" id="UP001652663">
    <property type="component" value="Chromosome 7"/>
</dbReference>
<comment type="similarity">
    <text evidence="11">Belongs to the G-protein coupled receptor 1 family.</text>
</comment>
<evidence type="ECO:0000256" key="11">
    <source>
        <dbReference type="RuleBase" id="RU000688"/>
    </source>
</evidence>
<keyword evidence="11" id="KW-0675">Receptor</keyword>
<protein>
    <recommendedName>
        <fullName evidence="12">Olfactory receptor</fullName>
    </recommendedName>
</protein>
<feature type="transmembrane region" description="Helical" evidence="12">
    <location>
        <begin position="237"/>
        <end position="261"/>
    </location>
</feature>
<keyword evidence="5 11" id="KW-0812">Transmembrane</keyword>
<keyword evidence="10 11" id="KW-0807">Transducer</keyword>
<dbReference type="InterPro" id="IPR000725">
    <property type="entry name" value="Olfact_rcpt"/>
</dbReference>
<name>A0ABM4SKH9_BOSIN</name>
<keyword evidence="4 12" id="KW-0716">Sensory transduction</keyword>
<sequence length="332" mass="37557">MENTSVTTGKNFILLGLFNYTEFHLFLFSMVFMTFLTSLMGNAFMIMLIYVDPRLHTPMYFLLSQLSLMDMMLVLTIVPKMAANYLRHTRSISPTGCGAQIVLLLTLGGGECFLLAAMAYDRYVAICHPLRYPILMNQKLCLHMTAGSWLLGGVDGLMQAGATLSFPYCHSREINHFFCEAPSLVRLTCANTMIFEFFMYVCCILMLLIPLSLILASYSLILAAVFRMQSTEARKKAFATCSSHLAVVGLFYGTSMFIYMRPKSYHSVGHDKVVSAFYTILTPVLNPLIYSVRNIEVKGACRKWLEKHFKGPRRISGGVFRVFYVEDHVICK</sequence>
<comment type="subcellular location">
    <subcellularLocation>
        <location evidence="2 12">Cell membrane</location>
        <topology evidence="2 12">Multi-pass membrane protein</topology>
    </subcellularLocation>
</comment>
<evidence type="ECO:0000256" key="6">
    <source>
        <dbReference type="ARBA" id="ARBA00022725"/>
    </source>
</evidence>
<evidence type="ECO:0000256" key="10">
    <source>
        <dbReference type="ARBA" id="ARBA00023224"/>
    </source>
</evidence>
<dbReference type="InterPro" id="IPR017452">
    <property type="entry name" value="GPCR_Rhodpsn_7TM"/>
</dbReference>
<dbReference type="PRINTS" id="PR00245">
    <property type="entry name" value="OLFACTORYR"/>
</dbReference>
<dbReference type="PROSITE" id="PS50262">
    <property type="entry name" value="G_PROTEIN_RECEP_F1_2"/>
    <property type="match status" value="1"/>
</dbReference>
<dbReference type="GeneID" id="109561031"/>
<feature type="transmembrane region" description="Helical" evidence="12">
    <location>
        <begin position="140"/>
        <end position="158"/>
    </location>
</feature>
<dbReference type="RefSeq" id="XP_070648310.1">
    <property type="nucleotide sequence ID" value="XM_070792209.1"/>
</dbReference>
<evidence type="ECO:0000256" key="4">
    <source>
        <dbReference type="ARBA" id="ARBA00022606"/>
    </source>
</evidence>
<dbReference type="Pfam" id="PF13853">
    <property type="entry name" value="7tm_4"/>
    <property type="match status" value="1"/>
</dbReference>
<feature type="transmembrane region" description="Helical" evidence="12">
    <location>
        <begin position="197"/>
        <end position="225"/>
    </location>
</feature>
<feature type="transmembrane region" description="Helical" evidence="12">
    <location>
        <begin position="273"/>
        <end position="292"/>
    </location>
</feature>
<evidence type="ECO:0000313" key="15">
    <source>
        <dbReference type="RefSeq" id="XP_070648310.1"/>
    </source>
</evidence>
<evidence type="ECO:0000256" key="2">
    <source>
        <dbReference type="ARBA" id="ARBA00004651"/>
    </source>
</evidence>
<gene>
    <name evidence="15" type="primary">LOC109561031</name>
</gene>
<feature type="domain" description="G-protein coupled receptors family 1 profile" evidence="13">
    <location>
        <begin position="41"/>
        <end position="290"/>
    </location>
</feature>
<organism evidence="14 15">
    <name type="scientific">Bos indicus</name>
    <name type="common">Zebu</name>
    <dbReference type="NCBI Taxonomy" id="9915"/>
    <lineage>
        <taxon>Eukaryota</taxon>
        <taxon>Metazoa</taxon>
        <taxon>Chordata</taxon>
        <taxon>Craniata</taxon>
        <taxon>Vertebrata</taxon>
        <taxon>Euteleostomi</taxon>
        <taxon>Mammalia</taxon>
        <taxon>Eutheria</taxon>
        <taxon>Laurasiatheria</taxon>
        <taxon>Artiodactyla</taxon>
        <taxon>Ruminantia</taxon>
        <taxon>Pecora</taxon>
        <taxon>Bovidae</taxon>
        <taxon>Bovinae</taxon>
        <taxon>Bos</taxon>
    </lineage>
</organism>
<dbReference type="CDD" id="cd15421">
    <property type="entry name" value="7tmA_OR2T-like"/>
    <property type="match status" value="1"/>
</dbReference>
<evidence type="ECO:0000256" key="5">
    <source>
        <dbReference type="ARBA" id="ARBA00022692"/>
    </source>
</evidence>
<evidence type="ECO:0000259" key="13">
    <source>
        <dbReference type="PROSITE" id="PS50262"/>
    </source>
</evidence>
<evidence type="ECO:0000256" key="8">
    <source>
        <dbReference type="ARBA" id="ARBA00023040"/>
    </source>
</evidence>
<feature type="transmembrane region" description="Helical" evidence="12">
    <location>
        <begin position="25"/>
        <end position="51"/>
    </location>
</feature>
<dbReference type="InterPro" id="IPR000276">
    <property type="entry name" value="GPCR_Rhodpsn"/>
</dbReference>
<evidence type="ECO:0000256" key="12">
    <source>
        <dbReference type="RuleBase" id="RU363047"/>
    </source>
</evidence>
<accession>A0ABM4SKH9</accession>
<dbReference type="PROSITE" id="PS00237">
    <property type="entry name" value="G_PROTEIN_RECEP_F1_1"/>
    <property type="match status" value="1"/>
</dbReference>
<evidence type="ECO:0000256" key="1">
    <source>
        <dbReference type="ARBA" id="ARBA00003929"/>
    </source>
</evidence>
<keyword evidence="8 11" id="KW-0297">G-protein coupled receptor</keyword>
<reference evidence="15" key="1">
    <citation type="submission" date="2025-08" db="UniProtKB">
        <authorList>
            <consortium name="RefSeq"/>
        </authorList>
    </citation>
    <scope>IDENTIFICATION</scope>
    <source>
        <tissue evidence="15">Blood</tissue>
    </source>
</reference>
<keyword evidence="7 12" id="KW-1133">Transmembrane helix</keyword>
<feature type="transmembrane region" description="Helical" evidence="12">
    <location>
        <begin position="98"/>
        <end position="120"/>
    </location>
</feature>
<keyword evidence="3 12" id="KW-1003">Cell membrane</keyword>